<name>A0A8S5R6U0_9VIRU</name>
<sequence>MNTNKTPYEFIAPLVSEILQPILPLEYANATSYMEQLNMVCKKVVELVDAENKNPETIYNLVKQMYTEGSLQGIVADIISDICVNVKYPPAGLTPAKGDGNTNDWAAIINILNYCKSSQNNILLYFPAGNYYATTETVNTMTFGGMIYGKTLTVCGCGRSSRLSLGRNKVRILCDLHNIAISAEGGITIFGNGLSVDYTTPHNTDIQGQGNNVYINMEKPGYEGNEITFTDVAANTKTIYNYVKMAIKGHDGDISMPNFAASDNIVTVIGYGETRKLHDFYMEVNKRAKLTFQNGFDLKVPGRIDIKGKLQVEDQATGTSVEAEKSNGIWSLEKPVLLEGGDIDDIPNAGSRVRVQKDTIELAAKQIQFGDKDFDTQITETPAQAFKLYPATDELGNKTSVVLENDNTKNISVCYYNNVWFETDFSVPIPAGYLTSDDVITIEVSGFCQNSANPATMDLGGQTINIGTGNFYAKFIYTALVGGTDNIKISGFCVDSTAGTQVLNTSVAVNPTQPVSIAFGSGNTTIYWSVTAHYN</sequence>
<accession>A0A8S5R6U0</accession>
<dbReference type="InterPro" id="IPR012334">
    <property type="entry name" value="Pectin_lyas_fold"/>
</dbReference>
<dbReference type="EMBL" id="BK015828">
    <property type="protein sequence ID" value="DAE27119.1"/>
    <property type="molecule type" value="Genomic_DNA"/>
</dbReference>
<organism evidence="1">
    <name type="scientific">virus sp. ctxZT69</name>
    <dbReference type="NCBI Taxonomy" id="2826818"/>
    <lineage>
        <taxon>Viruses</taxon>
    </lineage>
</organism>
<dbReference type="SUPFAM" id="SSF51126">
    <property type="entry name" value="Pectin lyase-like"/>
    <property type="match status" value="1"/>
</dbReference>
<evidence type="ECO:0000313" key="1">
    <source>
        <dbReference type="EMBL" id="DAE27119.1"/>
    </source>
</evidence>
<dbReference type="InterPro" id="IPR011050">
    <property type="entry name" value="Pectin_lyase_fold/virulence"/>
</dbReference>
<reference evidence="1" key="1">
    <citation type="journal article" date="2021" name="Proc. Natl. Acad. Sci. U.S.A.">
        <title>A Catalog of Tens of Thousands of Viruses from Human Metagenomes Reveals Hidden Associations with Chronic Diseases.</title>
        <authorList>
            <person name="Tisza M.J."/>
            <person name="Buck C.B."/>
        </authorList>
    </citation>
    <scope>NUCLEOTIDE SEQUENCE</scope>
    <source>
        <strain evidence="1">CtxZT69</strain>
    </source>
</reference>
<protein>
    <submittedName>
        <fullName evidence="1">Tailspike protein</fullName>
    </submittedName>
</protein>
<proteinExistence type="predicted"/>
<dbReference type="Gene3D" id="2.160.20.10">
    <property type="entry name" value="Single-stranded right-handed beta-helix, Pectin lyase-like"/>
    <property type="match status" value="1"/>
</dbReference>